<gene>
    <name evidence="1" type="ORF">OCBIM_22012486mg</name>
</gene>
<sequence length="62" mass="7321">MLCFFKLYGLMEYNMNKNLFLIFHWPFFIPVSNVRSAIWLGSMGYPDQLFLMINNVVVVVVV</sequence>
<organism evidence="1">
    <name type="scientific">Octopus bimaculoides</name>
    <name type="common">California two-spotted octopus</name>
    <dbReference type="NCBI Taxonomy" id="37653"/>
    <lineage>
        <taxon>Eukaryota</taxon>
        <taxon>Metazoa</taxon>
        <taxon>Spiralia</taxon>
        <taxon>Lophotrochozoa</taxon>
        <taxon>Mollusca</taxon>
        <taxon>Cephalopoda</taxon>
        <taxon>Coleoidea</taxon>
        <taxon>Octopodiformes</taxon>
        <taxon>Octopoda</taxon>
        <taxon>Incirrata</taxon>
        <taxon>Octopodidae</taxon>
        <taxon>Octopus</taxon>
    </lineage>
</organism>
<name>A0A0L8HKH3_OCTBM</name>
<dbReference type="AlphaFoldDB" id="A0A0L8HKH3"/>
<dbReference type="EMBL" id="KQ417917">
    <property type="protein sequence ID" value="KOF89741.1"/>
    <property type="molecule type" value="Genomic_DNA"/>
</dbReference>
<evidence type="ECO:0000313" key="1">
    <source>
        <dbReference type="EMBL" id="KOF89741.1"/>
    </source>
</evidence>
<accession>A0A0L8HKH3</accession>
<protein>
    <submittedName>
        <fullName evidence="1">Uncharacterized protein</fullName>
    </submittedName>
</protein>
<proteinExistence type="predicted"/>
<reference evidence="1" key="1">
    <citation type="submission" date="2015-07" db="EMBL/GenBank/DDBJ databases">
        <title>MeaNS - Measles Nucleotide Surveillance Program.</title>
        <authorList>
            <person name="Tran T."/>
            <person name="Druce J."/>
        </authorList>
    </citation>
    <scope>NUCLEOTIDE SEQUENCE</scope>
    <source>
        <strain evidence="1">UCB-OBI-ISO-001</strain>
        <tissue evidence="1">Gonad</tissue>
    </source>
</reference>